<gene>
    <name evidence="1" type="ORF">EV201_2164</name>
</gene>
<accession>A0A4Q7VMS2</accession>
<dbReference type="EMBL" id="SHKN01000001">
    <property type="protein sequence ID" value="RZT97494.1"/>
    <property type="molecule type" value="Genomic_DNA"/>
</dbReference>
<name>A0A4Q7VMS2_9BACT</name>
<comment type="caution">
    <text evidence="1">The sequence shown here is derived from an EMBL/GenBank/DDBJ whole genome shotgun (WGS) entry which is preliminary data.</text>
</comment>
<reference evidence="1 2" key="1">
    <citation type="submission" date="2019-02" db="EMBL/GenBank/DDBJ databases">
        <title>Genomic Encyclopedia of Type Strains, Phase IV (KMG-IV): sequencing the most valuable type-strain genomes for metagenomic binning, comparative biology and taxonomic classification.</title>
        <authorList>
            <person name="Goeker M."/>
        </authorList>
    </citation>
    <scope>NUCLEOTIDE SEQUENCE [LARGE SCALE GENOMIC DNA]</scope>
    <source>
        <strain evidence="1 2">DSM 28825</strain>
    </source>
</reference>
<proteinExistence type="predicted"/>
<keyword evidence="2" id="KW-1185">Reference proteome</keyword>
<sequence length="38" mass="4332">MLVIGLISPFILSDLDGMVKISKKYLSNLNKRLTLRQI</sequence>
<organism evidence="1 2">
    <name type="scientific">Ancylomarina subtilis</name>
    <dbReference type="NCBI Taxonomy" id="1639035"/>
    <lineage>
        <taxon>Bacteria</taxon>
        <taxon>Pseudomonadati</taxon>
        <taxon>Bacteroidota</taxon>
        <taxon>Bacteroidia</taxon>
        <taxon>Marinilabiliales</taxon>
        <taxon>Marinifilaceae</taxon>
        <taxon>Ancylomarina</taxon>
    </lineage>
</organism>
<dbReference type="AlphaFoldDB" id="A0A4Q7VMS2"/>
<evidence type="ECO:0000313" key="1">
    <source>
        <dbReference type="EMBL" id="RZT97494.1"/>
    </source>
</evidence>
<evidence type="ECO:0000313" key="2">
    <source>
        <dbReference type="Proteomes" id="UP000293562"/>
    </source>
</evidence>
<dbReference type="Proteomes" id="UP000293562">
    <property type="component" value="Unassembled WGS sequence"/>
</dbReference>
<protein>
    <submittedName>
        <fullName evidence="1">Uncharacterized protein</fullName>
    </submittedName>
</protein>